<evidence type="ECO:0000313" key="4">
    <source>
        <dbReference type="EMBL" id="AQK72255.1"/>
    </source>
</evidence>
<name>A0A1D6HC29_MAIZE</name>
<evidence type="ECO:0000256" key="1">
    <source>
        <dbReference type="ARBA" id="ARBA00005901"/>
    </source>
</evidence>
<evidence type="ECO:0000256" key="2">
    <source>
        <dbReference type="ARBA" id="ARBA00022448"/>
    </source>
</evidence>
<dbReference type="EMBL" id="CM000781">
    <property type="protein sequence ID" value="AQK72255.1"/>
    <property type="molecule type" value="Genomic_DNA"/>
</dbReference>
<keyword evidence="3" id="KW-0406">Ion transport</keyword>
<organism evidence="4">
    <name type="scientific">Zea mays</name>
    <name type="common">Maize</name>
    <dbReference type="NCBI Taxonomy" id="4577"/>
    <lineage>
        <taxon>Eukaryota</taxon>
        <taxon>Viridiplantae</taxon>
        <taxon>Streptophyta</taxon>
        <taxon>Embryophyta</taxon>
        <taxon>Tracheophyta</taxon>
        <taxon>Spermatophyta</taxon>
        <taxon>Magnoliopsida</taxon>
        <taxon>Liliopsida</taxon>
        <taxon>Poales</taxon>
        <taxon>Poaceae</taxon>
        <taxon>PACMAD clade</taxon>
        <taxon>Panicoideae</taxon>
        <taxon>Andropogonodae</taxon>
        <taxon>Andropogoneae</taxon>
        <taxon>Tripsacinae</taxon>
        <taxon>Zea</taxon>
    </lineage>
</organism>
<dbReference type="InParanoid" id="A0A1D6HC29"/>
<dbReference type="SMR" id="A0A1D6HC29"/>
<dbReference type="Gene3D" id="3.30.2320.30">
    <property type="entry name" value="ATP synthase, E subunit, C-terminal"/>
    <property type="match status" value="1"/>
</dbReference>
<dbReference type="InterPro" id="IPR002842">
    <property type="entry name" value="ATPase_V1_Esu"/>
</dbReference>
<dbReference type="GO" id="GO:0033178">
    <property type="term" value="C:proton-transporting two-sector ATPase complex, catalytic domain"/>
    <property type="evidence" value="ECO:0007669"/>
    <property type="project" value="InterPro"/>
</dbReference>
<accession>A0A1D6HC29</accession>
<dbReference type="AlphaFoldDB" id="A0A1D6HC29"/>
<reference evidence="4" key="1">
    <citation type="submission" date="2015-12" db="EMBL/GenBank/DDBJ databases">
        <title>Update maize B73 reference genome by single molecule sequencing technologies.</title>
        <authorList>
            <consortium name="Maize Genome Sequencing Project"/>
            <person name="Ware D."/>
        </authorList>
    </citation>
    <scope>NUCLEOTIDE SEQUENCE</scope>
    <source>
        <tissue evidence="4">Seedling</tissue>
    </source>
</reference>
<keyword evidence="2" id="KW-0813">Transport</keyword>
<dbReference type="GO" id="GO:0046961">
    <property type="term" value="F:proton-transporting ATPase activity, rotational mechanism"/>
    <property type="evidence" value="ECO:0007669"/>
    <property type="project" value="InterPro"/>
</dbReference>
<dbReference type="InterPro" id="IPR038495">
    <property type="entry name" value="ATPase_E_C"/>
</dbReference>
<gene>
    <name evidence="4" type="ORF">ZEAMMB73_Zm00001d017087</name>
</gene>
<dbReference type="IntAct" id="A0A1D6HC29">
    <property type="interactions" value="1"/>
</dbReference>
<comment type="similarity">
    <text evidence="1">Belongs to the V-ATPase E subunit family.</text>
</comment>
<dbReference type="Pfam" id="PF01991">
    <property type="entry name" value="vATP-synt_E"/>
    <property type="match status" value="1"/>
</dbReference>
<dbReference type="STRING" id="4577.A0A1D6HC29"/>
<evidence type="ECO:0000256" key="3">
    <source>
        <dbReference type="ARBA" id="ARBA00023065"/>
    </source>
</evidence>
<sequence>MQLNASRIKVLQAQDDLVTDMLKSASKELLRISRDHLTYKKLLKTLIVQSLLRLKEPAVLLRCRKEDLQLVDLVLESARNEYANKARNQNNKNTLFVPIT</sequence>
<dbReference type="PANTHER" id="PTHR45715">
    <property type="entry name" value="ATPASE H+-TRANSPORTING V1 SUBUNIT E1A-RELATED"/>
    <property type="match status" value="1"/>
</dbReference>
<proteinExistence type="inferred from homology"/>
<protein>
    <submittedName>
        <fullName evidence="4">V-type proton ATPase subunit E3</fullName>
    </submittedName>
</protein>
<dbReference type="SUPFAM" id="SSF160527">
    <property type="entry name" value="V-type ATPase subunit E-like"/>
    <property type="match status" value="1"/>
</dbReference>